<comment type="caution">
    <text evidence="2">The sequence shown here is derived from an EMBL/GenBank/DDBJ whole genome shotgun (WGS) entry which is preliminary data.</text>
</comment>
<proteinExistence type="predicted"/>
<dbReference type="Gene3D" id="3.60.10.10">
    <property type="entry name" value="Endonuclease/exonuclease/phosphatase"/>
    <property type="match status" value="1"/>
</dbReference>
<reference evidence="2" key="1">
    <citation type="submission" date="2021-02" db="EMBL/GenBank/DDBJ databases">
        <authorList>
            <person name="Dougan E. K."/>
            <person name="Rhodes N."/>
            <person name="Thang M."/>
            <person name="Chan C."/>
        </authorList>
    </citation>
    <scope>NUCLEOTIDE SEQUENCE</scope>
</reference>
<evidence type="ECO:0000313" key="3">
    <source>
        <dbReference type="Proteomes" id="UP000626109"/>
    </source>
</evidence>
<dbReference type="GO" id="GO:0016811">
    <property type="term" value="F:hydrolase activity, acting on carbon-nitrogen (but not peptide) bonds, in linear amides"/>
    <property type="evidence" value="ECO:0007669"/>
    <property type="project" value="TreeGrafter"/>
</dbReference>
<dbReference type="InterPro" id="IPR050178">
    <property type="entry name" value="AspA/AstE_fam"/>
</dbReference>
<feature type="domain" description="AstE/AspA barrel-sandwich hybrid" evidence="1">
    <location>
        <begin position="1261"/>
        <end position="1341"/>
    </location>
</feature>
<sequence length="1362" mass="152483">MGAGLYAWSHKPSHLHQVTVADLGQYAAWHWGYGVGAHTNRATGVSILLRKKTFPPQWVSEVFSPPESLQGRAGGLRLKHKTIDITVFTLYAPNEPRTQAERRHTEAFYSWLYATVAGLPARTLVLLFGDMNGHVGSFSDEKGDFSGAIGKYQPQAENFNGAMMRKFLACLGLQAENTKRQTAAGPTYWAPTGQGSRVDYAMIPKEAAQQVRNVEIWRHAAHQLQLFRTAKLRDHSPLMLTVRLGSHFSEHKEPQTQWNYDTLRQNTHSKEIISKQRDFVQDINNALLQPDTAARAQASVATANPDKLWELINSVVTDSAKNFFTCKTATTDFLHSAFQAWRAVTQLRLKDKQLHHAVKQDRDRHFQQISKDLSQAADSNDTHRVWKLARQLARTGLGPRLRQFGTTACFPSIEEWVSYLARPGRLGGCAATTATDIPLWIPPGPLNNNITVPTATAQAEIDLDYMAIKFKQSRPYRVVPPWSAPAEVWRFIFGTDAHQQGLWQLRLLIFKLLQIIRTTGHSPYMWHHSLAKYIDKPNNKTGPAHYRVIHLLEPFSKCYHAALWEQGRHKEWSFAHGSFRHRRREAAIQQHLLLLWRLNACHLPHAALYLDVINAFPSVNRSVIDRVISLQFKEPEARLMRNHYEDARTTVTGQSAEQATLNINSGTMQGDSIGGHLFNQAFCPAVQHARKHLQLLGLTEPFVLRDWLTDEPVDVATAVFADDVATVTLFPDPEQAEQTVNAVFTTFATSLAKIGMALHEDFPVVPNFHGRGSQTLMQKAITAKHPVGNWCLSARYLGAQIKLSGGEVQEINARINAANISWYALSGFWFAAEIKVQYKLRVFRANILSVLTAGLEAWVLPPSQIHRLESWRMQKLRIILQGKGTFQDHVPEFVDRTSLPQVFRELKLSHVAFGHSLPMKKRLQSQTDDNKFEKFMKTDGQLLFAAASELRVVKAAAITTVIFPASHPVPTAIRKSGQLFSQAVKERKGSQTLPSPHIAAFTAMVRTVAEDKQARLEVAVSPDGHVFLRQCIDLWARQGATEKLGAGPRRPLERALAELLSSAQAAPAAGDRSKVYLSEAVDALSGVCFLAVLGLLCLALIAVRFGLVRSWLRESPFGRFPSLQVETLIGNPRAVELCRRYVASDSAAYEGKRAHEINAQIGFPADTAPENHHWKMQLCAHLAYSRPLAHVICDNGGDLAEEPFLPLVAKTDLTFEVGPQAHGTIVAEVVNRQRSLVFDTLAFIERFNSGSLSAQERCAKTLQVFMLDGSVEYPRRPDGELAAFIAPQLQGRDFQVLRKGDPIFQDAGSGELTLWEREDCYPMFINEAAYLEQNVAFCITRRLEIQVPELLCDESGCEVAQR</sequence>
<dbReference type="SUPFAM" id="SSF53187">
    <property type="entry name" value="Zn-dependent exopeptidases"/>
    <property type="match status" value="1"/>
</dbReference>
<protein>
    <recommendedName>
        <fullName evidence="1">AstE/AspA barrel-sandwich hybrid domain-containing protein</fullName>
    </recommendedName>
</protein>
<evidence type="ECO:0000313" key="2">
    <source>
        <dbReference type="EMBL" id="CAE8695200.1"/>
    </source>
</evidence>
<dbReference type="PANTHER" id="PTHR15162">
    <property type="entry name" value="ASPARTOACYLASE"/>
    <property type="match status" value="1"/>
</dbReference>
<organism evidence="2 3">
    <name type="scientific">Polarella glacialis</name>
    <name type="common">Dinoflagellate</name>
    <dbReference type="NCBI Taxonomy" id="89957"/>
    <lineage>
        <taxon>Eukaryota</taxon>
        <taxon>Sar</taxon>
        <taxon>Alveolata</taxon>
        <taxon>Dinophyceae</taxon>
        <taxon>Suessiales</taxon>
        <taxon>Suessiaceae</taxon>
        <taxon>Polarella</taxon>
    </lineage>
</organism>
<evidence type="ECO:0000259" key="1">
    <source>
        <dbReference type="Pfam" id="PF04952"/>
    </source>
</evidence>
<dbReference type="GO" id="GO:0005829">
    <property type="term" value="C:cytosol"/>
    <property type="evidence" value="ECO:0007669"/>
    <property type="project" value="TreeGrafter"/>
</dbReference>
<dbReference type="Proteomes" id="UP000626109">
    <property type="component" value="Unassembled WGS sequence"/>
</dbReference>
<dbReference type="Gene3D" id="3.40.630.10">
    <property type="entry name" value="Zn peptidases"/>
    <property type="match status" value="2"/>
</dbReference>
<dbReference type="InterPro" id="IPR007036">
    <property type="entry name" value="Aste_AspA_hybrid_dom"/>
</dbReference>
<name>A0A813K5B1_POLGL</name>
<dbReference type="InterPro" id="IPR036691">
    <property type="entry name" value="Endo/exonu/phosph_ase_sf"/>
</dbReference>
<dbReference type="PANTHER" id="PTHR15162:SF7">
    <property type="entry name" value="SUCCINYLGLUTAMATE DESUCCINYLASE"/>
    <property type="match status" value="1"/>
</dbReference>
<dbReference type="EMBL" id="CAJNNW010028216">
    <property type="protein sequence ID" value="CAE8695200.1"/>
    <property type="molecule type" value="Genomic_DNA"/>
</dbReference>
<accession>A0A813K5B1</accession>
<dbReference type="SUPFAM" id="SSF56219">
    <property type="entry name" value="DNase I-like"/>
    <property type="match status" value="1"/>
</dbReference>
<dbReference type="Pfam" id="PF04952">
    <property type="entry name" value="AstE_AspA_hybrid"/>
    <property type="match status" value="1"/>
</dbReference>
<gene>
    <name evidence="2" type="ORF">PGLA2088_LOCUS29228</name>
</gene>